<evidence type="ECO:0000259" key="2">
    <source>
        <dbReference type="Pfam" id="PF00535"/>
    </source>
</evidence>
<accession>A0A4Q7KLC9</accession>
<keyword evidence="3" id="KW-0489">Methyltransferase</keyword>
<dbReference type="OrthoDB" id="9815339at2"/>
<dbReference type="PANTHER" id="PTHR22916:SF3">
    <property type="entry name" value="UDP-GLCNAC:BETAGAL BETA-1,3-N-ACETYLGLUCOSAMINYLTRANSFERASE-LIKE PROTEIN 1"/>
    <property type="match status" value="1"/>
</dbReference>
<dbReference type="InterPro" id="IPR001173">
    <property type="entry name" value="Glyco_trans_2-like"/>
</dbReference>
<organism evidence="3 4">
    <name type="scientific">Herbihabitans rhizosphaerae</name>
    <dbReference type="NCBI Taxonomy" id="1872711"/>
    <lineage>
        <taxon>Bacteria</taxon>
        <taxon>Bacillati</taxon>
        <taxon>Actinomycetota</taxon>
        <taxon>Actinomycetes</taxon>
        <taxon>Pseudonocardiales</taxon>
        <taxon>Pseudonocardiaceae</taxon>
        <taxon>Herbihabitans</taxon>
    </lineage>
</organism>
<dbReference type="AlphaFoldDB" id="A0A4Q7KLC9"/>
<evidence type="ECO:0000313" key="3">
    <source>
        <dbReference type="EMBL" id="RZS37478.1"/>
    </source>
</evidence>
<dbReference type="CDD" id="cd02440">
    <property type="entry name" value="AdoMet_MTases"/>
    <property type="match status" value="1"/>
</dbReference>
<dbReference type="PANTHER" id="PTHR22916">
    <property type="entry name" value="GLYCOSYLTRANSFERASE"/>
    <property type="match status" value="1"/>
</dbReference>
<keyword evidence="1" id="KW-0175">Coiled coil</keyword>
<feature type="coiled-coil region" evidence="1">
    <location>
        <begin position="574"/>
        <end position="631"/>
    </location>
</feature>
<comment type="caution">
    <text evidence="3">The sequence shown here is derived from an EMBL/GenBank/DDBJ whole genome shotgun (WGS) entry which is preliminary data.</text>
</comment>
<proteinExistence type="predicted"/>
<dbReference type="InterPro" id="IPR029063">
    <property type="entry name" value="SAM-dependent_MTases_sf"/>
</dbReference>
<name>A0A4Q7KLC9_9PSEU</name>
<feature type="domain" description="Glycosyltransferase 2-like" evidence="2">
    <location>
        <begin position="887"/>
        <end position="1010"/>
    </location>
</feature>
<dbReference type="Pfam" id="PF00535">
    <property type="entry name" value="Glycos_transf_2"/>
    <property type="match status" value="1"/>
</dbReference>
<dbReference type="GO" id="GO:0032259">
    <property type="term" value="P:methylation"/>
    <property type="evidence" value="ECO:0007669"/>
    <property type="project" value="UniProtKB-KW"/>
</dbReference>
<dbReference type="InterPro" id="IPR029044">
    <property type="entry name" value="Nucleotide-diphossugar_trans"/>
</dbReference>
<dbReference type="GO" id="GO:0008168">
    <property type="term" value="F:methyltransferase activity"/>
    <property type="evidence" value="ECO:0007669"/>
    <property type="project" value="UniProtKB-KW"/>
</dbReference>
<dbReference type="Gene3D" id="3.40.50.150">
    <property type="entry name" value="Vaccinia Virus protein VP39"/>
    <property type="match status" value="1"/>
</dbReference>
<sequence length="1229" mass="133201">MKHDDLLHPDVDYADGAEEVVLSTLRSASDVSAGSAELAGAITNWETAYHFSPARLGLLAPLRLREGMRAVDIGCGTGVLTRALGEAGLDVLGIEGVPDRAAAARERCRDLDGVTIRQGTPAALADAGEHDLAILCGVLEYSTLYGDGPLPLLCDTADALAEDGVLVLAIENQLGLPYLLGDNEDHHGAPWIGLADYPRGGQRTWTRRTLTKLLADAGLTAQRWLLPYPDYKLPRVIVDAEVFDRPDAGELVDKLVRDPSHGSFGGYEGVSPARVLQSMAVAEGAGVATAPSFLVLAARNDKAITSTVRDDLAWLISGSRRPEWRRTRALDRELTLHTVSAGTRGTGEWLRQRTVDTEPLIPGRGLDSLLLDALRAGDTAELERLIRGWRDTCAGSARRLSTEDTRHPFLPGKDDVPVLDPDCLDVHPGNVIVRPDGLPVRVDREWEAGTGVDAELALLRALLEFTRELAATRAPHPFGDNASVRDILRELCLLAGLGLALHERFDELIDAEAALQEIVGGQPASRTAMLLRAQCDEPAVEPLWAIPGGLDTLRVDHARSAELESVRTWAHGREAELLAELDRQRAHVDDLTAQVRKAGEQAEDAERRAAANGVQANENRLRAELAEIELDTARGDLARKDQALGDAFGELSRLVAEASAVWRAQAESEAELGRLRDLLARTRARLDALESSTLVRRAHRTVWPAARLLRGARDLALGRPGEEPDGVLRRVGDRSPALGRLLAGRVGRAARQSAARDAGLRYDVNVPPPVAVGAGQVVEFNGWVLHAELPVRAVHLAVGGRFHEAQLGYHRADVARELRAAGVRAPEGTGIHVRVPVTEAGELPVRLRVELLDGTVLERSLEPLQVRPALDVSTVDGRWPGTGTRVCVCLATHNPDPDFLALQVDSLRRQEHDNWVCVISDDASRPDALAAIHELVDGDERFTVVANIDNAGFYRNFERALALAPADAEALALCDQDDVWDADKLSTLVARLDDPRVSLVYADMRLIDSAGEVIADSFWDRRRNQWHDLPSLLMLNTITGAASLVRADLVRDRVLPFPPGTASSFHDQWIGACALAFGAVSYVDSSLHSYRQHDGAVTGRRDDRLDDGLPRGRGLVALSLGRQGKLPPEKHAELDAVAVNELRRVSQFASTLLLRGAASSAPRWASDLTDLAAADHDMVALVRAVARSARTSAVDTAGADHRLLTAGLRWHALRRTRRRIPPLPPAPLS</sequence>
<evidence type="ECO:0000313" key="4">
    <source>
        <dbReference type="Proteomes" id="UP000294257"/>
    </source>
</evidence>
<dbReference type="SUPFAM" id="SSF53448">
    <property type="entry name" value="Nucleotide-diphospho-sugar transferases"/>
    <property type="match status" value="1"/>
</dbReference>
<dbReference type="EMBL" id="SGWQ01000005">
    <property type="protein sequence ID" value="RZS37478.1"/>
    <property type="molecule type" value="Genomic_DNA"/>
</dbReference>
<gene>
    <name evidence="3" type="ORF">EV193_10533</name>
</gene>
<dbReference type="RefSeq" id="WP_130344980.1">
    <property type="nucleotide sequence ID" value="NZ_SGWQ01000005.1"/>
</dbReference>
<dbReference type="Proteomes" id="UP000294257">
    <property type="component" value="Unassembled WGS sequence"/>
</dbReference>
<reference evidence="3 4" key="1">
    <citation type="submission" date="2019-02" db="EMBL/GenBank/DDBJ databases">
        <title>Genomic Encyclopedia of Type Strains, Phase IV (KMG-IV): sequencing the most valuable type-strain genomes for metagenomic binning, comparative biology and taxonomic classification.</title>
        <authorList>
            <person name="Goeker M."/>
        </authorList>
    </citation>
    <scope>NUCLEOTIDE SEQUENCE [LARGE SCALE GENOMIC DNA]</scope>
    <source>
        <strain evidence="3 4">DSM 101727</strain>
    </source>
</reference>
<evidence type="ECO:0000256" key="1">
    <source>
        <dbReference type="SAM" id="Coils"/>
    </source>
</evidence>
<dbReference type="Gene3D" id="3.90.550.10">
    <property type="entry name" value="Spore Coat Polysaccharide Biosynthesis Protein SpsA, Chain A"/>
    <property type="match status" value="1"/>
</dbReference>
<dbReference type="GO" id="GO:0016758">
    <property type="term" value="F:hexosyltransferase activity"/>
    <property type="evidence" value="ECO:0007669"/>
    <property type="project" value="UniProtKB-ARBA"/>
</dbReference>
<dbReference type="SUPFAM" id="SSF53335">
    <property type="entry name" value="S-adenosyl-L-methionine-dependent methyltransferases"/>
    <property type="match status" value="1"/>
</dbReference>
<protein>
    <submittedName>
        <fullName evidence="3">Methyltransferase family protein</fullName>
    </submittedName>
</protein>
<keyword evidence="4" id="KW-1185">Reference proteome</keyword>
<keyword evidence="3" id="KW-0808">Transferase</keyword>
<dbReference type="Pfam" id="PF13489">
    <property type="entry name" value="Methyltransf_23"/>
    <property type="match status" value="1"/>
</dbReference>